<dbReference type="Gene3D" id="3.90.950.20">
    <property type="entry name" value="CinA-like"/>
    <property type="match status" value="1"/>
</dbReference>
<evidence type="ECO:0000313" key="3">
    <source>
        <dbReference type="Proteomes" id="UP000243807"/>
    </source>
</evidence>
<protein>
    <recommendedName>
        <fullName evidence="1">CinA C-terminal domain-containing protein</fullName>
    </recommendedName>
</protein>
<proteinExistence type="predicted"/>
<dbReference type="NCBIfam" id="TIGR00199">
    <property type="entry name" value="PncC_domain"/>
    <property type="match status" value="1"/>
</dbReference>
<evidence type="ECO:0000259" key="1">
    <source>
        <dbReference type="Pfam" id="PF02464"/>
    </source>
</evidence>
<dbReference type="EMBL" id="CP019434">
    <property type="protein sequence ID" value="APZ42239.1"/>
    <property type="molecule type" value="Genomic_DNA"/>
</dbReference>
<keyword evidence="3" id="KW-1185">Reference proteome</keyword>
<organism evidence="2 3">
    <name type="scientific">Acidihalobacter ferrooxydans</name>
    <dbReference type="NCBI Taxonomy" id="1765967"/>
    <lineage>
        <taxon>Bacteria</taxon>
        <taxon>Pseudomonadati</taxon>
        <taxon>Pseudomonadota</taxon>
        <taxon>Gammaproteobacteria</taxon>
        <taxon>Chromatiales</taxon>
        <taxon>Ectothiorhodospiraceae</taxon>
        <taxon>Acidihalobacter</taxon>
    </lineage>
</organism>
<dbReference type="InterPro" id="IPR008136">
    <property type="entry name" value="CinA_C"/>
</dbReference>
<dbReference type="STRING" id="1765967.BW247_03305"/>
<feature type="domain" description="CinA C-terminal" evidence="1">
    <location>
        <begin position="11"/>
        <end position="161"/>
    </location>
</feature>
<dbReference type="Proteomes" id="UP000243807">
    <property type="component" value="Chromosome"/>
</dbReference>
<sequence>MWRNTVETDSELVRVLGDLLVERGIRITTAESCTGGWIAKLLTDLPGSSAWFSHGFVTYSNAAKQEMLGVPAEVFARFGAVSSECVRAMAEGALRFAANGLAIAVSGIAGPDGGTLDKPVGTVWFALSGAGGSTVTKRCQLPGDREAVRHAAARIALQMAIDRVREAAS</sequence>
<dbReference type="SUPFAM" id="SSF142433">
    <property type="entry name" value="CinA-like"/>
    <property type="match status" value="1"/>
</dbReference>
<reference evidence="2 3" key="1">
    <citation type="submission" date="2017-01" db="EMBL/GenBank/DDBJ databases">
        <title>Draft sequence of Acidihalobacter ferrooxidans strain DSM 14175 (strain V8).</title>
        <authorList>
            <person name="Khaleque H.N."/>
            <person name="Ramsay J.P."/>
            <person name="Murphy R.J.T."/>
            <person name="Kaksonen A.H."/>
            <person name="Boxall N.J."/>
            <person name="Watkin E.L.J."/>
        </authorList>
    </citation>
    <scope>NUCLEOTIDE SEQUENCE [LARGE SCALE GENOMIC DNA]</scope>
    <source>
        <strain evidence="2 3">V8</strain>
    </source>
</reference>
<dbReference type="KEGG" id="afy:BW247_03305"/>
<accession>A0A1P8UEL8</accession>
<dbReference type="Pfam" id="PF02464">
    <property type="entry name" value="CinA"/>
    <property type="match status" value="1"/>
</dbReference>
<gene>
    <name evidence="2" type="ORF">BW247_03305</name>
</gene>
<dbReference type="InterPro" id="IPR036653">
    <property type="entry name" value="CinA-like_C"/>
</dbReference>
<name>A0A1P8UEL8_9GAMM</name>
<dbReference type="OrthoDB" id="9801454at2"/>
<evidence type="ECO:0000313" key="2">
    <source>
        <dbReference type="EMBL" id="APZ42239.1"/>
    </source>
</evidence>
<dbReference type="AlphaFoldDB" id="A0A1P8UEL8"/>